<accession>A0A3R7JYA0</accession>
<feature type="region of interest" description="Disordered" evidence="1">
    <location>
        <begin position="113"/>
        <end position="151"/>
    </location>
</feature>
<dbReference type="EMBL" id="MKGL01000570">
    <property type="protein sequence ID" value="RNE97373.1"/>
    <property type="molecule type" value="Genomic_DNA"/>
</dbReference>
<proteinExistence type="predicted"/>
<comment type="caution">
    <text evidence="3">The sequence shown here is derived from an EMBL/GenBank/DDBJ whole genome shotgun (WGS) entry which is preliminary data.</text>
</comment>
<feature type="transmembrane region" description="Helical" evidence="2">
    <location>
        <begin position="41"/>
        <end position="61"/>
    </location>
</feature>
<feature type="transmembrane region" description="Helical" evidence="2">
    <location>
        <begin position="16"/>
        <end position="34"/>
    </location>
</feature>
<feature type="compositionally biased region" description="Basic residues" evidence="1">
    <location>
        <begin position="120"/>
        <end position="146"/>
    </location>
</feature>
<dbReference type="GeneID" id="40333293"/>
<evidence type="ECO:0000313" key="3">
    <source>
        <dbReference type="EMBL" id="RNE97373.1"/>
    </source>
</evidence>
<keyword evidence="2" id="KW-0812">Transmembrane</keyword>
<gene>
    <name evidence="3" type="ORF">TraAM80_09360</name>
</gene>
<feature type="transmembrane region" description="Helical" evidence="2">
    <location>
        <begin position="67"/>
        <end position="89"/>
    </location>
</feature>
<evidence type="ECO:0000256" key="1">
    <source>
        <dbReference type="SAM" id="MobiDB-lite"/>
    </source>
</evidence>
<evidence type="ECO:0000313" key="4">
    <source>
        <dbReference type="Proteomes" id="UP000283634"/>
    </source>
</evidence>
<evidence type="ECO:0000256" key="2">
    <source>
        <dbReference type="SAM" id="Phobius"/>
    </source>
</evidence>
<keyword evidence="4" id="KW-1185">Reference proteome</keyword>
<dbReference type="Proteomes" id="UP000283634">
    <property type="component" value="Unassembled WGS sequence"/>
</dbReference>
<sequence>FLFVFLIASDGELRLPFFRVCVACVSAKVLWQCIIESLRRFCVVFFFVSLVFPLWCAAADVVLCFHVSHAVCRLLCLPLFIVWKSLLAVHRENLRKIRERGGNMSNDAPAVAVASPVKKASPRKASPKKSAAKKTVKRTAPRKVAKKPATMKLDSKKALWKNARKLVSNKDPKTK</sequence>
<dbReference type="AlphaFoldDB" id="A0A3R7JYA0"/>
<keyword evidence="2" id="KW-1133">Transmembrane helix</keyword>
<protein>
    <submittedName>
        <fullName evidence="3">Uncharacterized protein</fullName>
    </submittedName>
</protein>
<keyword evidence="2" id="KW-0472">Membrane</keyword>
<reference evidence="3 4" key="1">
    <citation type="journal article" date="2018" name="BMC Genomics">
        <title>Genomic comparison of Trypanosoma conorhini and Trypanosoma rangeli to Trypanosoma cruzi strains of high and low virulence.</title>
        <authorList>
            <person name="Bradwell K.R."/>
            <person name="Koparde V.N."/>
            <person name="Matveyev A.V."/>
            <person name="Serrano M.G."/>
            <person name="Alves J.M."/>
            <person name="Parikh H."/>
            <person name="Huang B."/>
            <person name="Lee V."/>
            <person name="Espinosa-Alvarez O."/>
            <person name="Ortiz P.A."/>
            <person name="Costa-Martins A.G."/>
            <person name="Teixeira M.M."/>
            <person name="Buck G.A."/>
        </authorList>
    </citation>
    <scope>NUCLEOTIDE SEQUENCE [LARGE SCALE GENOMIC DNA]</scope>
    <source>
        <strain evidence="3 4">AM80</strain>
    </source>
</reference>
<dbReference type="RefSeq" id="XP_029234090.1">
    <property type="nucleotide sequence ID" value="XM_029386050.1"/>
</dbReference>
<feature type="non-terminal residue" evidence="3">
    <location>
        <position position="1"/>
    </location>
</feature>
<organism evidence="3 4">
    <name type="scientific">Trypanosoma rangeli</name>
    <dbReference type="NCBI Taxonomy" id="5698"/>
    <lineage>
        <taxon>Eukaryota</taxon>
        <taxon>Discoba</taxon>
        <taxon>Euglenozoa</taxon>
        <taxon>Kinetoplastea</taxon>
        <taxon>Metakinetoplastina</taxon>
        <taxon>Trypanosomatida</taxon>
        <taxon>Trypanosomatidae</taxon>
        <taxon>Trypanosoma</taxon>
        <taxon>Herpetosoma</taxon>
    </lineage>
</organism>
<name>A0A3R7JYA0_TRYRA</name>